<keyword evidence="5 8" id="KW-0689">Ribosomal protein</keyword>
<accession>A0A1G4NRA1</accession>
<reference evidence="10" key="1">
    <citation type="submission" date="2016-08" db="EMBL/GenBank/DDBJ databases">
        <authorList>
            <person name="Seilhamer J.J."/>
        </authorList>
    </citation>
    <scope>NUCLEOTIDE SEQUENCE</scope>
    <source>
        <strain evidence="10">J.0165</strain>
    </source>
</reference>
<evidence type="ECO:0000256" key="3">
    <source>
        <dbReference type="ARBA" id="ARBA00022730"/>
    </source>
</evidence>
<evidence type="ECO:0000256" key="7">
    <source>
        <dbReference type="ARBA" id="ARBA00035208"/>
    </source>
</evidence>
<gene>
    <name evidence="8 10" type="primary">rpl4</name>
    <name evidence="10" type="ORF">BQ776_162</name>
    <name evidence="11" type="ORF">J0165_162</name>
</gene>
<evidence type="ECO:0000256" key="1">
    <source>
        <dbReference type="ARBA" id="ARBA00004083"/>
    </source>
</evidence>
<evidence type="ECO:0000256" key="6">
    <source>
        <dbReference type="ARBA" id="ARBA00023274"/>
    </source>
</evidence>
<reference evidence="11" key="3">
    <citation type="submission" date="2016-10" db="EMBL/GenBank/DDBJ databases">
        <authorList>
            <person name="de Groot N.N."/>
        </authorList>
    </citation>
    <scope>NUCLEOTIDE SEQUENCE</scope>
    <source>
        <strain evidence="11">J.0165</strain>
    </source>
</reference>
<dbReference type="AlphaFoldDB" id="A0A1G4NRA1"/>
<dbReference type="PANTHER" id="PTHR10746">
    <property type="entry name" value="50S RIBOSOMAL PROTEIN L4"/>
    <property type="match status" value="1"/>
</dbReference>
<dbReference type="InterPro" id="IPR013005">
    <property type="entry name" value="Ribosomal_uL4-like"/>
</dbReference>
<dbReference type="GO" id="GO:0006412">
    <property type="term" value="P:translation"/>
    <property type="evidence" value="ECO:0007669"/>
    <property type="project" value="UniProtKB-UniRule"/>
</dbReference>
<dbReference type="GO" id="GO:0003735">
    <property type="term" value="F:structural constituent of ribosome"/>
    <property type="evidence" value="ECO:0007669"/>
    <property type="project" value="InterPro"/>
</dbReference>
<evidence type="ECO:0000256" key="4">
    <source>
        <dbReference type="ARBA" id="ARBA00022884"/>
    </source>
</evidence>
<comment type="function">
    <text evidence="1 8">Probably binds the 23S rRNA.</text>
</comment>
<dbReference type="EMBL" id="LT622862">
    <property type="protein sequence ID" value="SCW21181.1"/>
    <property type="molecule type" value="Genomic_DNA"/>
</dbReference>
<evidence type="ECO:0000313" key="11">
    <source>
        <dbReference type="EMBL" id="SCW24041.1"/>
    </source>
</evidence>
<dbReference type="GeneID" id="30001692"/>
<sequence length="214" mass="24669">MSIEKAISYKIYREDNKTVDSKTINWNISSENNVYIVHRSLVKQTEEQRQGNASTKTRSEVRGGGRKPWKQKGTGKARAGSIRSPLWRGGGVIFGPKPKKYKIKLNNKEKRLALRNLLYNKKESVILINERELEFDKPKTQLMIQKLHNLQIDNNHKVLIIVSHKSKNLYLATRNLPNVELIKDNNLNIRALLNATKILMTEQSLSNISEVYYA</sequence>
<comment type="similarity">
    <text evidence="2 8">Belongs to the universal ribosomal protein uL4 family.</text>
</comment>
<keyword evidence="10" id="KW-0934">Plastid</keyword>
<organism evidence="10">
    <name type="scientific">Helminthora furcellata</name>
    <dbReference type="NCBI Taxonomy" id="1884666"/>
    <lineage>
        <taxon>Eukaryota</taxon>
        <taxon>Rhodophyta</taxon>
        <taxon>Florideophyceae</taxon>
        <taxon>Nemaliophycidae</taxon>
        <taxon>Nemaliales</taxon>
        <taxon>Liagoraceae</taxon>
        <taxon>Helminthora</taxon>
    </lineage>
</organism>
<evidence type="ECO:0000256" key="9">
    <source>
        <dbReference type="SAM" id="MobiDB-lite"/>
    </source>
</evidence>
<dbReference type="InterPro" id="IPR023574">
    <property type="entry name" value="Ribosomal_uL4_dom_sf"/>
</dbReference>
<name>A0A1G4NRA1_9FLOR</name>
<reference evidence="10" key="2">
    <citation type="submission" date="2016-10" db="EMBL/GenBank/DDBJ databases">
        <title>Chloroplast genomes as a tool to resolve red algal phylogenies: a case study in the Nemaliales.</title>
        <authorList>
            <person name="Costa J.F."/>
            <person name="Lin S.M."/>
            <person name="Macaya E.C."/>
            <person name="Fernandez-Garcia C."/>
            <person name="Verbruggen H."/>
        </authorList>
    </citation>
    <scope>NUCLEOTIDE SEQUENCE</scope>
    <source>
        <strain evidence="10">J.0165</strain>
    </source>
</reference>
<keyword evidence="10" id="KW-0150">Chloroplast</keyword>
<protein>
    <recommendedName>
        <fullName evidence="7 8">Large ribosomal subunit protein uL4c</fullName>
    </recommendedName>
</protein>
<dbReference type="GO" id="GO:0019843">
    <property type="term" value="F:rRNA binding"/>
    <property type="evidence" value="ECO:0007669"/>
    <property type="project" value="UniProtKB-UniRule"/>
</dbReference>
<evidence type="ECO:0000256" key="8">
    <source>
        <dbReference type="HAMAP-Rule" id="MF_01328"/>
    </source>
</evidence>
<comment type="subunit">
    <text evidence="8">Part of the 50S ribosomal subunit.</text>
</comment>
<dbReference type="EMBL" id="LT622876">
    <property type="protein sequence ID" value="SCW24041.1"/>
    <property type="molecule type" value="Genomic_DNA"/>
</dbReference>
<dbReference type="Pfam" id="PF00573">
    <property type="entry name" value="Ribosomal_L4"/>
    <property type="match status" value="1"/>
</dbReference>
<evidence type="ECO:0000256" key="5">
    <source>
        <dbReference type="ARBA" id="ARBA00022980"/>
    </source>
</evidence>
<comment type="subcellular location">
    <subcellularLocation>
        <location evidence="8">Plastid</location>
        <location evidence="8">Chloroplast</location>
    </subcellularLocation>
</comment>
<evidence type="ECO:0000313" key="10">
    <source>
        <dbReference type="EMBL" id="SCW21181.1"/>
    </source>
</evidence>
<dbReference type="InterPro" id="IPR002136">
    <property type="entry name" value="Ribosomal_uL4"/>
</dbReference>
<dbReference type="GO" id="GO:1990904">
    <property type="term" value="C:ribonucleoprotein complex"/>
    <property type="evidence" value="ECO:0007669"/>
    <property type="project" value="UniProtKB-KW"/>
</dbReference>
<dbReference type="GO" id="GO:0005840">
    <property type="term" value="C:ribosome"/>
    <property type="evidence" value="ECO:0007669"/>
    <property type="project" value="UniProtKB-KW"/>
</dbReference>
<feature type="region of interest" description="Disordered" evidence="9">
    <location>
        <begin position="45"/>
        <end position="81"/>
    </location>
</feature>
<dbReference type="PANTHER" id="PTHR10746:SF17">
    <property type="entry name" value="LARGE RIBOSOMAL SUBUNIT PROTEIN UL4C"/>
    <property type="match status" value="1"/>
</dbReference>
<evidence type="ECO:0000256" key="2">
    <source>
        <dbReference type="ARBA" id="ARBA00010528"/>
    </source>
</evidence>
<dbReference type="HAMAP" id="MF_01328_B">
    <property type="entry name" value="Ribosomal_uL4_B"/>
    <property type="match status" value="1"/>
</dbReference>
<keyword evidence="6 8" id="KW-0687">Ribonucleoprotein</keyword>
<dbReference type="RefSeq" id="YP_009312927.1">
    <property type="nucleotide sequence ID" value="NC_031654.1"/>
</dbReference>
<dbReference type="GO" id="GO:0009507">
    <property type="term" value="C:chloroplast"/>
    <property type="evidence" value="ECO:0007669"/>
    <property type="project" value="UniProtKB-SubCell"/>
</dbReference>
<proteinExistence type="inferred from homology"/>
<feature type="compositionally biased region" description="Basic residues" evidence="9">
    <location>
        <begin position="64"/>
        <end position="75"/>
    </location>
</feature>
<dbReference type="SUPFAM" id="SSF52166">
    <property type="entry name" value="Ribosomal protein L4"/>
    <property type="match status" value="1"/>
</dbReference>
<geneLocation type="chloroplast" evidence="10"/>
<dbReference type="Gene3D" id="3.40.1370.10">
    <property type="match status" value="1"/>
</dbReference>
<dbReference type="NCBIfam" id="TIGR03953">
    <property type="entry name" value="rplD_bact"/>
    <property type="match status" value="1"/>
</dbReference>
<keyword evidence="4 8" id="KW-0694">RNA-binding</keyword>
<keyword evidence="3 8" id="KW-0699">rRNA-binding</keyword>